<evidence type="ECO:0000313" key="3">
    <source>
        <dbReference type="Proteomes" id="UP000275267"/>
    </source>
</evidence>
<protein>
    <submittedName>
        <fullName evidence="2">Retrotransposon protein, putative, unclassified</fullName>
    </submittedName>
</protein>
<dbReference type="InterPro" id="IPR021109">
    <property type="entry name" value="Peptidase_aspartic_dom_sf"/>
</dbReference>
<comment type="caution">
    <text evidence="2">The sequence shown here is derived from an EMBL/GenBank/DDBJ whole genome shotgun (WGS) entry which is preliminary data.</text>
</comment>
<dbReference type="Pfam" id="PF13975">
    <property type="entry name" value="gag-asp_proteas"/>
    <property type="match status" value="1"/>
</dbReference>
<reference evidence="3" key="1">
    <citation type="journal article" date="2019" name="Nat. Commun.">
        <title>The genome of broomcorn millet.</title>
        <authorList>
            <person name="Zou C."/>
            <person name="Miki D."/>
            <person name="Li D."/>
            <person name="Tang Q."/>
            <person name="Xiao L."/>
            <person name="Rajput S."/>
            <person name="Deng P."/>
            <person name="Jia W."/>
            <person name="Huang R."/>
            <person name="Zhang M."/>
            <person name="Sun Y."/>
            <person name="Hu J."/>
            <person name="Fu X."/>
            <person name="Schnable P.S."/>
            <person name="Li F."/>
            <person name="Zhang H."/>
            <person name="Feng B."/>
            <person name="Zhu X."/>
            <person name="Liu R."/>
            <person name="Schnable J.C."/>
            <person name="Zhu J.-K."/>
            <person name="Zhang H."/>
        </authorList>
    </citation>
    <scope>NUCLEOTIDE SEQUENCE [LARGE SCALE GENOMIC DNA]</scope>
</reference>
<dbReference type="Proteomes" id="UP000275267">
    <property type="component" value="Unassembled WGS sequence"/>
</dbReference>
<dbReference type="SUPFAM" id="SSF50630">
    <property type="entry name" value="Acid proteases"/>
    <property type="match status" value="1"/>
</dbReference>
<dbReference type="EMBL" id="PQIB02000001">
    <property type="protein sequence ID" value="RLN41249.1"/>
    <property type="molecule type" value="Genomic_DNA"/>
</dbReference>
<name>A0A3L6TM15_PANMI</name>
<dbReference type="AlphaFoldDB" id="A0A3L6TM15"/>
<organism evidence="2 3">
    <name type="scientific">Panicum miliaceum</name>
    <name type="common">Proso millet</name>
    <name type="synonym">Broomcorn millet</name>
    <dbReference type="NCBI Taxonomy" id="4540"/>
    <lineage>
        <taxon>Eukaryota</taxon>
        <taxon>Viridiplantae</taxon>
        <taxon>Streptophyta</taxon>
        <taxon>Embryophyta</taxon>
        <taxon>Tracheophyta</taxon>
        <taxon>Spermatophyta</taxon>
        <taxon>Magnoliopsida</taxon>
        <taxon>Liliopsida</taxon>
        <taxon>Poales</taxon>
        <taxon>Poaceae</taxon>
        <taxon>PACMAD clade</taxon>
        <taxon>Panicoideae</taxon>
        <taxon>Panicodae</taxon>
        <taxon>Paniceae</taxon>
        <taxon>Panicinae</taxon>
        <taxon>Panicum</taxon>
        <taxon>Panicum sect. Panicum</taxon>
    </lineage>
</organism>
<dbReference type="CDD" id="cd00303">
    <property type="entry name" value="retropepsin_like"/>
    <property type="match status" value="1"/>
</dbReference>
<evidence type="ECO:0000256" key="1">
    <source>
        <dbReference type="SAM" id="MobiDB-lite"/>
    </source>
</evidence>
<accession>A0A3L6TM15</accession>
<feature type="compositionally biased region" description="Acidic residues" evidence="1">
    <location>
        <begin position="1"/>
        <end position="10"/>
    </location>
</feature>
<keyword evidence="3" id="KW-1185">Reference proteome</keyword>
<feature type="region of interest" description="Disordered" evidence="1">
    <location>
        <begin position="1"/>
        <end position="39"/>
    </location>
</feature>
<feature type="compositionally biased region" description="Basic and acidic residues" evidence="1">
    <location>
        <begin position="11"/>
        <end position="21"/>
    </location>
</feature>
<gene>
    <name evidence="2" type="ORF">C2845_PM01G09130</name>
</gene>
<dbReference type="OrthoDB" id="695766at2759"/>
<proteinExistence type="predicted"/>
<evidence type="ECO:0000313" key="2">
    <source>
        <dbReference type="EMBL" id="RLN41249.1"/>
    </source>
</evidence>
<dbReference type="PANTHER" id="PTHR33240">
    <property type="entry name" value="OS08G0508500 PROTEIN"/>
    <property type="match status" value="1"/>
</dbReference>
<sequence length="314" mass="35738">MADDMVSDEDPLGREPDREYARSSAKPVNPRWCPDGLSRSQKRRIQRLRQWEHQEEEQRQIPEKRNIKSRVWCPKKNDQEANNQESTAEIDMVFILPMEFMAPDDRDKATRMEEQMAQLVLEPMTATFEKPEEEKRQHLKALFLKGYVGGQPVTRLLVDGGAAVNIMPYAMFRKLGKGDEDLTKTDMMLKDFEGNVSPARGALYVDLTIGSRTLLTTFFIINGKGSYNMLLGRDWIHANCCVPSTMHQCLVQWVGDSTEIVTADSAYSVAAADTQQWSCEHVRCISGRTWDTDFLKVSHFGLQPIQAVGSEDSE</sequence>
<dbReference type="PANTHER" id="PTHR33240:SF15">
    <property type="entry name" value="GAG-PRO-LIKE PROTEIN"/>
    <property type="match status" value="1"/>
</dbReference>
<dbReference type="Gene3D" id="2.40.70.10">
    <property type="entry name" value="Acid Proteases"/>
    <property type="match status" value="1"/>
</dbReference>